<feature type="compositionally biased region" description="Low complexity" evidence="5">
    <location>
        <begin position="728"/>
        <end position="745"/>
    </location>
</feature>
<feature type="transmembrane region" description="Helical" evidence="6">
    <location>
        <begin position="135"/>
        <end position="156"/>
    </location>
</feature>
<feature type="domain" description="STAS" evidence="7">
    <location>
        <begin position="541"/>
        <end position="692"/>
    </location>
</feature>
<reference evidence="8" key="1">
    <citation type="submission" date="2020-12" db="EMBL/GenBank/DDBJ databases">
        <title>Metabolic potential, ecology and presence of endohyphal bacteria is reflected in genomic diversity of Mucoromycotina.</title>
        <authorList>
            <person name="Muszewska A."/>
            <person name="Okrasinska A."/>
            <person name="Steczkiewicz K."/>
            <person name="Drgas O."/>
            <person name="Orlowska M."/>
            <person name="Perlinska-Lenart U."/>
            <person name="Aleksandrzak-Piekarczyk T."/>
            <person name="Szatraj K."/>
            <person name="Zielenkiewicz U."/>
            <person name="Pilsyk S."/>
            <person name="Malc E."/>
            <person name="Mieczkowski P."/>
            <person name="Kruszewska J.S."/>
            <person name="Biernat P."/>
            <person name="Pawlowska J."/>
        </authorList>
    </citation>
    <scope>NUCLEOTIDE SEQUENCE</scope>
    <source>
        <strain evidence="8">CBS 226.32</strain>
    </source>
</reference>
<feature type="transmembrane region" description="Helical" evidence="6">
    <location>
        <begin position="429"/>
        <end position="446"/>
    </location>
</feature>
<evidence type="ECO:0000313" key="9">
    <source>
        <dbReference type="Proteomes" id="UP000650833"/>
    </source>
</evidence>
<keyword evidence="9" id="KW-1185">Reference proteome</keyword>
<keyword evidence="4 6" id="KW-0472">Membrane</keyword>
<dbReference type="InterPro" id="IPR001902">
    <property type="entry name" value="SLC26A/SulP_fam"/>
</dbReference>
<organism evidence="8 9">
    <name type="scientific">Mucor plumbeus</name>
    <dbReference type="NCBI Taxonomy" id="97098"/>
    <lineage>
        <taxon>Eukaryota</taxon>
        <taxon>Fungi</taxon>
        <taxon>Fungi incertae sedis</taxon>
        <taxon>Mucoromycota</taxon>
        <taxon>Mucoromycotina</taxon>
        <taxon>Mucoromycetes</taxon>
        <taxon>Mucorales</taxon>
        <taxon>Mucorineae</taxon>
        <taxon>Mucoraceae</taxon>
        <taxon>Mucor</taxon>
    </lineage>
</organism>
<dbReference type="InterPro" id="IPR002645">
    <property type="entry name" value="STAS_dom"/>
</dbReference>
<dbReference type="InterPro" id="IPR011547">
    <property type="entry name" value="SLC26A/SulP_dom"/>
</dbReference>
<evidence type="ECO:0000256" key="4">
    <source>
        <dbReference type="ARBA" id="ARBA00023136"/>
    </source>
</evidence>
<accession>A0A8H7QQ80</accession>
<dbReference type="Pfam" id="PF00916">
    <property type="entry name" value="Sulfate_transp"/>
    <property type="match status" value="1"/>
</dbReference>
<dbReference type="GO" id="GO:0016020">
    <property type="term" value="C:membrane"/>
    <property type="evidence" value="ECO:0007669"/>
    <property type="project" value="UniProtKB-SubCell"/>
</dbReference>
<feature type="transmembrane region" description="Helical" evidence="6">
    <location>
        <begin position="379"/>
        <end position="397"/>
    </location>
</feature>
<feature type="transmembrane region" description="Helical" evidence="6">
    <location>
        <begin position="49"/>
        <end position="71"/>
    </location>
</feature>
<feature type="transmembrane region" description="Helical" evidence="6">
    <location>
        <begin position="247"/>
        <end position="268"/>
    </location>
</feature>
<feature type="region of interest" description="Disordered" evidence="5">
    <location>
        <begin position="574"/>
        <end position="628"/>
    </location>
</feature>
<protein>
    <recommendedName>
        <fullName evidence="7">STAS domain-containing protein</fullName>
    </recommendedName>
</protein>
<proteinExistence type="predicted"/>
<dbReference type="NCBIfam" id="TIGR00815">
    <property type="entry name" value="sulP"/>
    <property type="match status" value="1"/>
</dbReference>
<dbReference type="Proteomes" id="UP000650833">
    <property type="component" value="Unassembled WGS sequence"/>
</dbReference>
<feature type="transmembrane region" description="Helical" evidence="6">
    <location>
        <begin position="303"/>
        <end position="322"/>
    </location>
</feature>
<feature type="compositionally biased region" description="Basic and acidic residues" evidence="5">
    <location>
        <begin position="581"/>
        <end position="591"/>
    </location>
</feature>
<dbReference type="InterPro" id="IPR036513">
    <property type="entry name" value="STAS_dom_sf"/>
</dbReference>
<dbReference type="CDD" id="cd07042">
    <property type="entry name" value="STAS_SulP_like_sulfate_transporter"/>
    <property type="match status" value="1"/>
</dbReference>
<comment type="caution">
    <text evidence="8">The sequence shown here is derived from an EMBL/GenBank/DDBJ whole genome shotgun (WGS) entry which is preliminary data.</text>
</comment>
<feature type="transmembrane region" description="Helical" evidence="6">
    <location>
        <begin position="403"/>
        <end position="422"/>
    </location>
</feature>
<dbReference type="Gene3D" id="3.30.750.24">
    <property type="entry name" value="STAS domain"/>
    <property type="match status" value="1"/>
</dbReference>
<dbReference type="PROSITE" id="PS50801">
    <property type="entry name" value="STAS"/>
    <property type="match status" value="1"/>
</dbReference>
<evidence type="ECO:0000256" key="3">
    <source>
        <dbReference type="ARBA" id="ARBA00022989"/>
    </source>
</evidence>
<comment type="subcellular location">
    <subcellularLocation>
        <location evidence="1">Membrane</location>
        <topology evidence="1">Multi-pass membrane protein</topology>
    </subcellularLocation>
</comment>
<evidence type="ECO:0000256" key="5">
    <source>
        <dbReference type="SAM" id="MobiDB-lite"/>
    </source>
</evidence>
<evidence type="ECO:0000259" key="7">
    <source>
        <dbReference type="PROSITE" id="PS50801"/>
    </source>
</evidence>
<evidence type="ECO:0000256" key="2">
    <source>
        <dbReference type="ARBA" id="ARBA00022692"/>
    </source>
</evidence>
<dbReference type="SUPFAM" id="SSF52091">
    <property type="entry name" value="SpoIIaa-like"/>
    <property type="match status" value="1"/>
</dbReference>
<feature type="transmembrane region" description="Helical" evidence="6">
    <location>
        <begin position="215"/>
        <end position="235"/>
    </location>
</feature>
<sequence>MPNSPIVLDYENISYKKEFKQFSYGVPKYIKHYFSNLLPIVYWIHRYNLTWLISDIIAGVTVGIVAVPQGMGYAKIANLSPQYGLYSSFVGLCLYCFFGTSKDISIGPTAVMSLLVGQTVANVTASGQYTAPQVAVVLSLFGGFITLFMGLVRLGILVDFIPGPAIAGFMTGSSITISVGQWPKLFGMKSVNTHDSAYLIFGNFFKYLPETKLDAAFGIIGLVWLYSVRFGTGYLTKKYPKHEKIFFFANIMRNGVLVIFGTLIAFLINIGRDTSPISILKTVPSGFTAMGVPNVDVNLLSEVAGTLPSVVIILILEHVAIAKSFGRINNYKIDADQEIIAIGAANVIGSFFGAYPNTGSFSRTAITARSGARTPMSGVFSALVVLLCLYALTPAFYYIPDAILSAIIIHAVADLVSGPTFLRQLYRVNLFELFTFVAAVLITFFTSVEYGIYVSVILSIAALLLRIARPRYSVLGRIPVQPSTSYYDPKDPHSEKGVVIIDTQQKESDSTTTNQNENIQYIYVKQDHQTLHHLVESPPAGVVIFRFDESLTYPNASYISDKIMHYIQDNFNSGTPAPTTKGERAWNDRRPLAKKTRPVSIANEKDNDAASSVANNDNNDDQAAGHNDEQELPKLRAIVLDCSAINHLDSTGVQTLLDLKLTINRFAGYEVEWHFAAIATPAIRSALITGGFGSQAGRGPRTGELLPVVPVYRDGPQCDVNNKDEKLNSGVEVNNSSSSNSSNGSTDMTNLSLNEKMDNEMDLSIGKMPSIKSHHEYEQHPASISNCSRMSYVINIDGEGQVEYYPRLDRGLPIDRYPFFHWDLEDAVRAASYTLKREPNSS</sequence>
<feature type="region of interest" description="Disordered" evidence="5">
    <location>
        <begin position="714"/>
        <end position="750"/>
    </location>
</feature>
<dbReference type="PANTHER" id="PTHR11814">
    <property type="entry name" value="SULFATE TRANSPORTER"/>
    <property type="match status" value="1"/>
</dbReference>
<dbReference type="Pfam" id="PF01740">
    <property type="entry name" value="STAS"/>
    <property type="match status" value="1"/>
</dbReference>
<evidence type="ECO:0000313" key="8">
    <source>
        <dbReference type="EMBL" id="KAG2196474.1"/>
    </source>
</evidence>
<name>A0A8H7QQ80_9FUNG</name>
<dbReference type="GO" id="GO:0055085">
    <property type="term" value="P:transmembrane transport"/>
    <property type="evidence" value="ECO:0007669"/>
    <property type="project" value="InterPro"/>
</dbReference>
<evidence type="ECO:0000256" key="1">
    <source>
        <dbReference type="ARBA" id="ARBA00004141"/>
    </source>
</evidence>
<keyword evidence="3 6" id="KW-1133">Transmembrane helix</keyword>
<dbReference type="OrthoDB" id="288203at2759"/>
<keyword evidence="2 6" id="KW-0812">Transmembrane</keyword>
<gene>
    <name evidence="8" type="ORF">INT46_001039</name>
</gene>
<dbReference type="EMBL" id="JAEPRC010000475">
    <property type="protein sequence ID" value="KAG2196474.1"/>
    <property type="molecule type" value="Genomic_DNA"/>
</dbReference>
<feature type="compositionally biased region" description="Low complexity" evidence="5">
    <location>
        <begin position="609"/>
        <end position="624"/>
    </location>
</feature>
<feature type="transmembrane region" description="Helical" evidence="6">
    <location>
        <begin position="83"/>
        <end position="100"/>
    </location>
</feature>
<dbReference type="AlphaFoldDB" id="A0A8H7QQ80"/>
<evidence type="ECO:0000256" key="6">
    <source>
        <dbReference type="SAM" id="Phobius"/>
    </source>
</evidence>